<evidence type="ECO:0000256" key="1">
    <source>
        <dbReference type="SAM" id="MobiDB-lite"/>
    </source>
</evidence>
<name>A0ABR1WVC3_9PEZI</name>
<accession>A0ABR1WVC3</accession>
<keyword evidence="3" id="KW-1185">Reference proteome</keyword>
<protein>
    <recommendedName>
        <fullName evidence="4">LisH domain-containing protein</fullName>
    </recommendedName>
</protein>
<dbReference type="Proteomes" id="UP001480595">
    <property type="component" value="Unassembled WGS sequence"/>
</dbReference>
<sequence>MDNGSERKPSITPNGQDRGTSESAAVERIDISETKLYSFILQFLIQHPTLGALKNFGLGTDDYGASAFSKLHTLYATNHRQPRPFAMLQASLLHSPSSPASRFALFFFNYATSPFP</sequence>
<proteinExistence type="predicted"/>
<evidence type="ECO:0000313" key="3">
    <source>
        <dbReference type="Proteomes" id="UP001480595"/>
    </source>
</evidence>
<reference evidence="2 3" key="1">
    <citation type="submission" date="2023-01" db="EMBL/GenBank/DDBJ databases">
        <title>Analysis of 21 Apiospora genomes using comparative genomics revels a genus with tremendous synthesis potential of carbohydrate active enzymes and secondary metabolites.</title>
        <authorList>
            <person name="Sorensen T."/>
        </authorList>
    </citation>
    <scope>NUCLEOTIDE SEQUENCE [LARGE SCALE GENOMIC DNA]</scope>
    <source>
        <strain evidence="2 3">CBS 135458</strain>
    </source>
</reference>
<dbReference type="GeneID" id="92086554"/>
<organism evidence="2 3">
    <name type="scientific">Apiospora phragmitis</name>
    <dbReference type="NCBI Taxonomy" id="2905665"/>
    <lineage>
        <taxon>Eukaryota</taxon>
        <taxon>Fungi</taxon>
        <taxon>Dikarya</taxon>
        <taxon>Ascomycota</taxon>
        <taxon>Pezizomycotina</taxon>
        <taxon>Sordariomycetes</taxon>
        <taxon>Xylariomycetidae</taxon>
        <taxon>Amphisphaeriales</taxon>
        <taxon>Apiosporaceae</taxon>
        <taxon>Apiospora</taxon>
    </lineage>
</organism>
<evidence type="ECO:0000313" key="2">
    <source>
        <dbReference type="EMBL" id="KAK8087108.1"/>
    </source>
</evidence>
<dbReference type="EMBL" id="JAQQWL010000002">
    <property type="protein sequence ID" value="KAK8087108.1"/>
    <property type="molecule type" value="Genomic_DNA"/>
</dbReference>
<feature type="compositionally biased region" description="Polar residues" evidence="1">
    <location>
        <begin position="11"/>
        <end position="23"/>
    </location>
</feature>
<gene>
    <name evidence="2" type="ORF">PG994_002082</name>
</gene>
<evidence type="ECO:0008006" key="4">
    <source>
        <dbReference type="Google" id="ProtNLM"/>
    </source>
</evidence>
<dbReference type="RefSeq" id="XP_066721632.1">
    <property type="nucleotide sequence ID" value="XM_066853491.1"/>
</dbReference>
<feature type="region of interest" description="Disordered" evidence="1">
    <location>
        <begin position="1"/>
        <end position="24"/>
    </location>
</feature>
<comment type="caution">
    <text evidence="2">The sequence shown here is derived from an EMBL/GenBank/DDBJ whole genome shotgun (WGS) entry which is preliminary data.</text>
</comment>